<gene>
    <name evidence="1" type="ORF">SAMN06265367_11010</name>
</gene>
<sequence>MGLENQISVRISDEDMTLLNEYLSKSTEILHKYTVEMSAKDRQRKDKFGDKASLYVSKCIAFAKTNPEFIPGFMELEELEKDYDLTKQMRSLIIKVMQIRDSLTATRALAGFEANRQGNLYYKTVKSAMKMGITNAITIYNELKFRFAGMGKRPKAKPQD</sequence>
<dbReference type="EMBL" id="FXUA01000010">
    <property type="protein sequence ID" value="SMP34777.1"/>
    <property type="molecule type" value="Genomic_DNA"/>
</dbReference>
<dbReference type="RefSeq" id="WP_283414632.1">
    <property type="nucleotide sequence ID" value="NZ_FXUA01000010.1"/>
</dbReference>
<accession>A0ABY1PHX7</accession>
<organism evidence="1 2">
    <name type="scientific">Algoriphagus winogradskyi</name>
    <dbReference type="NCBI Taxonomy" id="237017"/>
    <lineage>
        <taxon>Bacteria</taxon>
        <taxon>Pseudomonadati</taxon>
        <taxon>Bacteroidota</taxon>
        <taxon>Cytophagia</taxon>
        <taxon>Cytophagales</taxon>
        <taxon>Cyclobacteriaceae</taxon>
        <taxon>Algoriphagus</taxon>
    </lineage>
</organism>
<evidence type="ECO:0000313" key="1">
    <source>
        <dbReference type="EMBL" id="SMP34777.1"/>
    </source>
</evidence>
<proteinExistence type="predicted"/>
<name>A0ABY1PHX7_9BACT</name>
<protein>
    <submittedName>
        <fullName evidence="1">Uncharacterized protein</fullName>
    </submittedName>
</protein>
<evidence type="ECO:0000313" key="2">
    <source>
        <dbReference type="Proteomes" id="UP001157915"/>
    </source>
</evidence>
<comment type="caution">
    <text evidence="1">The sequence shown here is derived from an EMBL/GenBank/DDBJ whole genome shotgun (WGS) entry which is preliminary data.</text>
</comment>
<keyword evidence="2" id="KW-1185">Reference proteome</keyword>
<dbReference type="Proteomes" id="UP001157915">
    <property type="component" value="Unassembled WGS sequence"/>
</dbReference>
<reference evidence="1 2" key="1">
    <citation type="submission" date="2017-05" db="EMBL/GenBank/DDBJ databases">
        <authorList>
            <person name="Varghese N."/>
            <person name="Submissions S."/>
        </authorList>
    </citation>
    <scope>NUCLEOTIDE SEQUENCE [LARGE SCALE GENOMIC DNA]</scope>
    <source>
        <strain evidence="1 2">DSM 15360</strain>
    </source>
</reference>